<dbReference type="Proteomes" id="UP001272242">
    <property type="component" value="Unassembled WGS sequence"/>
</dbReference>
<feature type="domain" description="DUF1559" evidence="7">
    <location>
        <begin position="303"/>
        <end position="377"/>
    </location>
</feature>
<name>A0ABU5EVD2_9BACT</name>
<evidence type="ECO:0000256" key="3">
    <source>
        <dbReference type="ARBA" id="ARBA00023082"/>
    </source>
</evidence>
<dbReference type="SUPFAM" id="SSF88946">
    <property type="entry name" value="Sigma2 domain of RNA polymerase sigma factors"/>
    <property type="match status" value="1"/>
</dbReference>
<organism evidence="9 10">
    <name type="scientific">Gemmata algarum</name>
    <dbReference type="NCBI Taxonomy" id="2975278"/>
    <lineage>
        <taxon>Bacteria</taxon>
        <taxon>Pseudomonadati</taxon>
        <taxon>Planctomycetota</taxon>
        <taxon>Planctomycetia</taxon>
        <taxon>Gemmatales</taxon>
        <taxon>Gemmataceae</taxon>
        <taxon>Gemmata</taxon>
    </lineage>
</organism>
<reference evidence="10" key="1">
    <citation type="journal article" date="2023" name="Mar. Drugs">
        <title>Gemmata algarum, a Novel Planctomycete Isolated from an Algal Mat, Displays Antimicrobial Activity.</title>
        <authorList>
            <person name="Kumar G."/>
            <person name="Kallscheuer N."/>
            <person name="Kashif M."/>
            <person name="Ahamad S."/>
            <person name="Jagadeeshwari U."/>
            <person name="Pannikurungottu S."/>
            <person name="Haufschild T."/>
            <person name="Kabuu M."/>
            <person name="Sasikala C."/>
            <person name="Jogler C."/>
            <person name="Ramana C."/>
        </authorList>
    </citation>
    <scope>NUCLEOTIDE SEQUENCE [LARGE SCALE GENOMIC DNA]</scope>
    <source>
        <strain evidence="10">JC673</strain>
    </source>
</reference>
<dbReference type="NCBIfam" id="TIGR02937">
    <property type="entry name" value="sigma70-ECF"/>
    <property type="match status" value="1"/>
</dbReference>
<keyword evidence="2" id="KW-0805">Transcription regulation</keyword>
<evidence type="ECO:0000313" key="10">
    <source>
        <dbReference type="Proteomes" id="UP001272242"/>
    </source>
</evidence>
<dbReference type="InterPro" id="IPR039425">
    <property type="entry name" value="RNA_pol_sigma-70-like"/>
</dbReference>
<evidence type="ECO:0000256" key="5">
    <source>
        <dbReference type="SAM" id="Coils"/>
    </source>
</evidence>
<dbReference type="Pfam" id="PF04542">
    <property type="entry name" value="Sigma70_r2"/>
    <property type="match status" value="1"/>
</dbReference>
<accession>A0ABU5EVD2</accession>
<dbReference type="EMBL" id="JAXBLV010000099">
    <property type="protein sequence ID" value="MDY3559266.1"/>
    <property type="molecule type" value="Genomic_DNA"/>
</dbReference>
<dbReference type="Pfam" id="PF07596">
    <property type="entry name" value="SBP_bac_10"/>
    <property type="match status" value="1"/>
</dbReference>
<dbReference type="CDD" id="cd06171">
    <property type="entry name" value="Sigma70_r4"/>
    <property type="match status" value="1"/>
</dbReference>
<feature type="coiled-coil region" evidence="5">
    <location>
        <begin position="552"/>
        <end position="579"/>
    </location>
</feature>
<evidence type="ECO:0000256" key="4">
    <source>
        <dbReference type="ARBA" id="ARBA00023163"/>
    </source>
</evidence>
<dbReference type="PANTHER" id="PTHR43133:SF51">
    <property type="entry name" value="RNA POLYMERASE SIGMA FACTOR"/>
    <property type="match status" value="1"/>
</dbReference>
<evidence type="ECO:0000256" key="2">
    <source>
        <dbReference type="ARBA" id="ARBA00023015"/>
    </source>
</evidence>
<dbReference type="InterPro" id="IPR007627">
    <property type="entry name" value="RNA_pol_sigma70_r2"/>
</dbReference>
<comment type="similarity">
    <text evidence="1">Belongs to the sigma-70 factor family. ECF subfamily.</text>
</comment>
<gene>
    <name evidence="9" type="ORF">R5W23_006485</name>
</gene>
<feature type="domain" description="RNA polymerase sigma-70 region 2" evidence="6">
    <location>
        <begin position="44"/>
        <end position="110"/>
    </location>
</feature>
<evidence type="ECO:0000259" key="8">
    <source>
        <dbReference type="Pfam" id="PF08281"/>
    </source>
</evidence>
<keyword evidence="4" id="KW-0804">Transcription</keyword>
<dbReference type="Pfam" id="PF08281">
    <property type="entry name" value="Sigma70_r4_2"/>
    <property type="match status" value="1"/>
</dbReference>
<keyword evidence="10" id="KW-1185">Reference proteome</keyword>
<dbReference type="Gene3D" id="1.10.10.10">
    <property type="entry name" value="Winged helix-like DNA-binding domain superfamily/Winged helix DNA-binding domain"/>
    <property type="match status" value="1"/>
</dbReference>
<evidence type="ECO:0000256" key="1">
    <source>
        <dbReference type="ARBA" id="ARBA00010641"/>
    </source>
</evidence>
<protein>
    <submittedName>
        <fullName evidence="9">Sigma-70 family RNA polymerase sigma factor</fullName>
    </submittedName>
</protein>
<feature type="domain" description="RNA polymerase sigma factor 70 region 4 type 2" evidence="8">
    <location>
        <begin position="133"/>
        <end position="184"/>
    </location>
</feature>
<evidence type="ECO:0000313" key="9">
    <source>
        <dbReference type="EMBL" id="MDY3559266.1"/>
    </source>
</evidence>
<dbReference type="InterPro" id="IPR013249">
    <property type="entry name" value="RNA_pol_sigma70_r4_t2"/>
</dbReference>
<dbReference type="InterPro" id="IPR014284">
    <property type="entry name" value="RNA_pol_sigma-70_dom"/>
</dbReference>
<evidence type="ECO:0000259" key="7">
    <source>
        <dbReference type="Pfam" id="PF07596"/>
    </source>
</evidence>
<dbReference type="InterPro" id="IPR036388">
    <property type="entry name" value="WH-like_DNA-bd_sf"/>
</dbReference>
<comment type="caution">
    <text evidence="9">The sequence shown here is derived from an EMBL/GenBank/DDBJ whole genome shotgun (WGS) entry which is preliminary data.</text>
</comment>
<dbReference type="RefSeq" id="WP_320686061.1">
    <property type="nucleotide sequence ID" value="NZ_JAXBLV010000099.1"/>
</dbReference>
<sequence>MSRPGIRNYLRTVGIDPTVSGSGDAELVRRFAETGDETAFELLVWRHAPLVQRVCVAVLRDRHAAEDAAQATFLILARKAQTFTGHGAVVGWLYRVARRVSVRLARQRARLPIGTELRDVAAPAVPDTSDTGALWEEVARLPERYRVPVLLCFCEGLTHAEAARRTGLPLGTVAGRLARAKELLARRLSRRGFTLGAVTLPVAAGAFVGSTARAAADLAAGRSAGALVSPLVLQLTQGAMGSMTTTLLKTAAAVLAACAAAASVWALVPDPVSGLPLPPVPVAAPVPKDSGKAEDGIADTRQRLRSTNNLKQIMLAIHSYETVYGHFPNDVTDKNGKALLSWRVALLPYIEQNDLYKRFKLDEPWDSDTNKPLLAQMPDVYRVGIEEKGAVKTYYQGISGPGTGFEAGRRIKITDVTDGTSFTLGVVEAGPPVEWTKPADISYDPRKAFPKFDGPFRNVWMAATLDGAAHTLKPDLKDQVLHDLATRAGGEVVDIEKAKAPALAYSKEDKELAVKIQKENLKLLQKRVELFQEWAKLTAEWANRAGALGPDLEKLQQQQEQLQNEVRTLVTEIENLKKELGKR</sequence>
<dbReference type="Gene3D" id="1.10.1740.10">
    <property type="match status" value="1"/>
</dbReference>
<dbReference type="SUPFAM" id="SSF88659">
    <property type="entry name" value="Sigma3 and sigma4 domains of RNA polymerase sigma factors"/>
    <property type="match status" value="1"/>
</dbReference>
<dbReference type="PANTHER" id="PTHR43133">
    <property type="entry name" value="RNA POLYMERASE ECF-TYPE SIGMA FACTO"/>
    <property type="match status" value="1"/>
</dbReference>
<evidence type="ECO:0000259" key="6">
    <source>
        <dbReference type="Pfam" id="PF04542"/>
    </source>
</evidence>
<dbReference type="InterPro" id="IPR013324">
    <property type="entry name" value="RNA_pol_sigma_r3/r4-like"/>
</dbReference>
<proteinExistence type="inferred from homology"/>
<dbReference type="InterPro" id="IPR013325">
    <property type="entry name" value="RNA_pol_sigma_r2"/>
</dbReference>
<dbReference type="InterPro" id="IPR011453">
    <property type="entry name" value="DUF1559"/>
</dbReference>
<keyword evidence="5" id="KW-0175">Coiled coil</keyword>
<keyword evidence="3" id="KW-0731">Sigma factor</keyword>